<dbReference type="InterPro" id="IPR032675">
    <property type="entry name" value="LRR_dom_sf"/>
</dbReference>
<gene>
    <name evidence="2" type="ORF">HMPREF9151_01707</name>
</gene>
<accession>L1N851</accession>
<keyword evidence="3" id="KW-1185">Reference proteome</keyword>
<feature type="compositionally biased region" description="Low complexity" evidence="1">
    <location>
        <begin position="25"/>
        <end position="36"/>
    </location>
</feature>
<evidence type="ECO:0000313" key="3">
    <source>
        <dbReference type="Proteomes" id="UP000010433"/>
    </source>
</evidence>
<organism evidence="2 3">
    <name type="scientific">Hoylesella saccharolytica F0055</name>
    <dbReference type="NCBI Taxonomy" id="1127699"/>
    <lineage>
        <taxon>Bacteria</taxon>
        <taxon>Pseudomonadati</taxon>
        <taxon>Bacteroidota</taxon>
        <taxon>Bacteroidia</taxon>
        <taxon>Bacteroidales</taxon>
        <taxon>Prevotellaceae</taxon>
        <taxon>Hoylesella</taxon>
    </lineage>
</organism>
<reference evidence="2 3" key="1">
    <citation type="submission" date="2012-05" db="EMBL/GenBank/DDBJ databases">
        <authorList>
            <person name="Weinstock G."/>
            <person name="Sodergren E."/>
            <person name="Lobos E.A."/>
            <person name="Fulton L."/>
            <person name="Fulton R."/>
            <person name="Courtney L."/>
            <person name="Fronick C."/>
            <person name="O'Laughlin M."/>
            <person name="Godfrey J."/>
            <person name="Wilson R.M."/>
            <person name="Miner T."/>
            <person name="Farmer C."/>
            <person name="Delehaunty K."/>
            <person name="Cordes M."/>
            <person name="Minx P."/>
            <person name="Tomlinson C."/>
            <person name="Chen J."/>
            <person name="Wollam A."/>
            <person name="Pepin K.H."/>
            <person name="Bhonagiri V."/>
            <person name="Zhang X."/>
            <person name="Suruliraj S."/>
            <person name="Warren W."/>
            <person name="Mitreva M."/>
            <person name="Mardis E.R."/>
            <person name="Wilson R.K."/>
        </authorList>
    </citation>
    <scope>NUCLEOTIDE SEQUENCE [LARGE SCALE GENOMIC DNA]</scope>
    <source>
        <strain evidence="2 3">F0055</strain>
    </source>
</reference>
<sequence>MISLCLVVISLTNCKGRGGNSDKATTSQTTTNGQSTEKAQAGTKDQVDEEDTADSTGIDPHSPYWYDPTISEPTFSEDGDTLWYFPRKKKGGDYVVPNGVKFVEERAFLGCEKLRSVVFPKSMTHMEMATFESCPMLEKVVFKEVIDEIPFRGFNYCPKLKEIHLVNRRPPSIWNSENEFEDDEEIINFTFSEVNMKKCKIYVPKGCAKRYKRARIWKRFKHIVEE</sequence>
<dbReference type="Pfam" id="PF13306">
    <property type="entry name" value="LRR_5"/>
    <property type="match status" value="1"/>
</dbReference>
<proteinExistence type="predicted"/>
<dbReference type="HOGENOM" id="CLU_101774_0_0_10"/>
<protein>
    <recommendedName>
        <fullName evidence="4">Leucine Rich repeat-containing domain protein</fullName>
    </recommendedName>
</protein>
<dbReference type="STRING" id="1127699.HMPREF9151_01707"/>
<dbReference type="EMBL" id="AMEP01000101">
    <property type="protein sequence ID" value="EKX99510.1"/>
    <property type="molecule type" value="Genomic_DNA"/>
</dbReference>
<dbReference type="AlphaFoldDB" id="L1N851"/>
<dbReference type="InterPro" id="IPR026906">
    <property type="entry name" value="LRR_5"/>
</dbReference>
<comment type="caution">
    <text evidence="2">The sequence shown here is derived from an EMBL/GenBank/DDBJ whole genome shotgun (WGS) entry which is preliminary data.</text>
</comment>
<dbReference type="PATRIC" id="fig|1127699.3.peg.1575"/>
<name>L1N851_9BACT</name>
<evidence type="ECO:0008006" key="4">
    <source>
        <dbReference type="Google" id="ProtNLM"/>
    </source>
</evidence>
<dbReference type="Proteomes" id="UP000010433">
    <property type="component" value="Unassembled WGS sequence"/>
</dbReference>
<evidence type="ECO:0000313" key="2">
    <source>
        <dbReference type="EMBL" id="EKX99510.1"/>
    </source>
</evidence>
<evidence type="ECO:0000256" key="1">
    <source>
        <dbReference type="SAM" id="MobiDB-lite"/>
    </source>
</evidence>
<dbReference type="Gene3D" id="3.80.10.10">
    <property type="entry name" value="Ribonuclease Inhibitor"/>
    <property type="match status" value="1"/>
</dbReference>
<feature type="region of interest" description="Disordered" evidence="1">
    <location>
        <begin position="17"/>
        <end position="72"/>
    </location>
</feature>